<reference evidence="1 2" key="1">
    <citation type="journal article" date="2021" name="BMC Genomics">
        <title>Datura genome reveals duplications of psychoactive alkaloid biosynthetic genes and high mutation rate following tissue culture.</title>
        <authorList>
            <person name="Rajewski A."/>
            <person name="Carter-House D."/>
            <person name="Stajich J."/>
            <person name="Litt A."/>
        </authorList>
    </citation>
    <scope>NUCLEOTIDE SEQUENCE [LARGE SCALE GENOMIC DNA]</scope>
    <source>
        <strain evidence="1">AR-01</strain>
    </source>
</reference>
<sequence length="117" mass="13771">MNQSRKGSLHKFTLNSFDSHERIRHLRRLPHIQPVQIRTAENVVWRLLLQTSTFMYFLQKISPSVTMVFFTLGFFVNHSSNIEKEANHLRNSKDMREYQTLVVENLDIVILRDGLSG</sequence>
<keyword evidence="2" id="KW-1185">Reference proteome</keyword>
<evidence type="ECO:0000313" key="1">
    <source>
        <dbReference type="EMBL" id="MCD7455758.1"/>
    </source>
</evidence>
<name>A0ABS8SAA2_DATST</name>
<evidence type="ECO:0008006" key="3">
    <source>
        <dbReference type="Google" id="ProtNLM"/>
    </source>
</evidence>
<accession>A0ABS8SAA2</accession>
<dbReference type="EMBL" id="JACEIK010000366">
    <property type="protein sequence ID" value="MCD7455758.1"/>
    <property type="molecule type" value="Genomic_DNA"/>
</dbReference>
<protein>
    <recommendedName>
        <fullName evidence="3">Transmembrane protein</fullName>
    </recommendedName>
</protein>
<dbReference type="Proteomes" id="UP000823775">
    <property type="component" value="Unassembled WGS sequence"/>
</dbReference>
<evidence type="ECO:0000313" key="2">
    <source>
        <dbReference type="Proteomes" id="UP000823775"/>
    </source>
</evidence>
<comment type="caution">
    <text evidence="1">The sequence shown here is derived from an EMBL/GenBank/DDBJ whole genome shotgun (WGS) entry which is preliminary data.</text>
</comment>
<proteinExistence type="predicted"/>
<gene>
    <name evidence="1" type="ORF">HAX54_029471</name>
</gene>
<organism evidence="1 2">
    <name type="scientific">Datura stramonium</name>
    <name type="common">Jimsonweed</name>
    <name type="synonym">Common thornapple</name>
    <dbReference type="NCBI Taxonomy" id="4076"/>
    <lineage>
        <taxon>Eukaryota</taxon>
        <taxon>Viridiplantae</taxon>
        <taxon>Streptophyta</taxon>
        <taxon>Embryophyta</taxon>
        <taxon>Tracheophyta</taxon>
        <taxon>Spermatophyta</taxon>
        <taxon>Magnoliopsida</taxon>
        <taxon>eudicotyledons</taxon>
        <taxon>Gunneridae</taxon>
        <taxon>Pentapetalae</taxon>
        <taxon>asterids</taxon>
        <taxon>lamiids</taxon>
        <taxon>Solanales</taxon>
        <taxon>Solanaceae</taxon>
        <taxon>Solanoideae</taxon>
        <taxon>Datureae</taxon>
        <taxon>Datura</taxon>
    </lineage>
</organism>